<dbReference type="SUPFAM" id="SSF56935">
    <property type="entry name" value="Porins"/>
    <property type="match status" value="1"/>
</dbReference>
<evidence type="ECO:0000313" key="2">
    <source>
        <dbReference type="EMBL" id="CCO49216.1"/>
    </source>
</evidence>
<dbReference type="EMBL" id="CAOF01000175">
    <property type="protein sequence ID" value="CCO49216.1"/>
    <property type="molecule type" value="Genomic_DNA"/>
</dbReference>
<evidence type="ECO:0000256" key="1">
    <source>
        <dbReference type="SAM" id="SignalP"/>
    </source>
</evidence>
<accession>A0AAV2VWW8</accession>
<protein>
    <recommendedName>
        <fullName evidence="4">Porin</fullName>
    </recommendedName>
</protein>
<organism evidence="2 3">
    <name type="scientific">Vibrio nigripulchritudo SOn1</name>
    <dbReference type="NCBI Taxonomy" id="1238450"/>
    <lineage>
        <taxon>Bacteria</taxon>
        <taxon>Pseudomonadati</taxon>
        <taxon>Pseudomonadota</taxon>
        <taxon>Gammaproteobacteria</taxon>
        <taxon>Vibrionales</taxon>
        <taxon>Vibrionaceae</taxon>
        <taxon>Vibrio</taxon>
    </lineage>
</organism>
<dbReference type="RefSeq" id="WP_022606328.1">
    <property type="nucleotide sequence ID" value="NZ_LK391965.1"/>
</dbReference>
<keyword evidence="1" id="KW-0732">Signal</keyword>
<comment type="caution">
    <text evidence="2">The sequence shown here is derived from an EMBL/GenBank/DDBJ whole genome shotgun (WGS) entry which is preliminary data.</text>
</comment>
<name>A0AAV2VWW8_9VIBR</name>
<sequence length="416" mass="46746">MRLTGTSLLFALLSFPVLSEDWSFSGFGNVGYSYDTSDSFGYMRDLTQKADPDSNGSFLPDSKIGAQVNYNINYEWDVSAQYVIAERAGNNALDGLELAFLAYRPNPDLDIRLGRLGYNVFWFAETRRVDYGHLWVRLPQEIYSWIPLQNIDGADITYRFYVDDISFSAAFQYGSTQATTDLQEGYEPNRFYSNSALSLSLVANWDVWRTRISYAQLRVDSGFPEQVNVMRNGLTNVGNSGLGPISREANELNAGLDIIGSMVRYGQIGLEYNDGNWQVLSELVKVKTDKPVLPAGQGGYITVGKRFDTVTPYLTRSWFKPSTDTLQAQNDWSVLPDPQLAQLQNAAITSINATRIDQSVWSIGTRWDVTNQISLKAQVDWVHISENGHGLWATRLLEPKPDTRAQVYSLSASFLF</sequence>
<feature type="chain" id="PRO_5043427506" description="Porin" evidence="1">
    <location>
        <begin position="20"/>
        <end position="416"/>
    </location>
</feature>
<gene>
    <name evidence="2" type="ORF">VIBNISOn1_80036</name>
</gene>
<feature type="signal peptide" evidence="1">
    <location>
        <begin position="1"/>
        <end position="19"/>
    </location>
</feature>
<evidence type="ECO:0000313" key="3">
    <source>
        <dbReference type="Proteomes" id="UP000018211"/>
    </source>
</evidence>
<dbReference type="Proteomes" id="UP000018211">
    <property type="component" value="Unassembled WGS sequence"/>
</dbReference>
<dbReference type="AlphaFoldDB" id="A0AAV2VWW8"/>
<evidence type="ECO:0008006" key="4">
    <source>
        <dbReference type="Google" id="ProtNLM"/>
    </source>
</evidence>
<proteinExistence type="predicted"/>
<reference evidence="2 3" key="1">
    <citation type="journal article" date="2013" name="ISME J.">
        <title>Comparative genomics of pathogenic lineages of Vibrio nigripulchritudo identifies virulence-associated traits.</title>
        <authorList>
            <person name="Goudenege D."/>
            <person name="Labreuche Y."/>
            <person name="Krin E."/>
            <person name="Ansquer D."/>
            <person name="Mangenot S."/>
            <person name="Calteau A."/>
            <person name="Medigue C."/>
            <person name="Mazel D."/>
            <person name="Polz M.F."/>
            <person name="Le Roux F."/>
        </authorList>
    </citation>
    <scope>NUCLEOTIDE SEQUENCE [LARGE SCALE GENOMIC DNA]</scope>
    <source>
        <strain evidence="2 3">SOn1</strain>
    </source>
</reference>